<feature type="transmembrane region" description="Helical" evidence="1">
    <location>
        <begin position="131"/>
        <end position="155"/>
    </location>
</feature>
<organism evidence="2 3">
    <name type="scientific">Serinibacter salmoneus</name>
    <dbReference type="NCBI Taxonomy" id="556530"/>
    <lineage>
        <taxon>Bacteria</taxon>
        <taxon>Bacillati</taxon>
        <taxon>Actinomycetota</taxon>
        <taxon>Actinomycetes</taxon>
        <taxon>Micrococcales</taxon>
        <taxon>Beutenbergiaceae</taxon>
        <taxon>Serinibacter</taxon>
    </lineage>
</organism>
<comment type="caution">
    <text evidence="2">The sequence shown here is derived from an EMBL/GenBank/DDBJ whole genome shotgun (WGS) entry which is preliminary data.</text>
</comment>
<protein>
    <submittedName>
        <fullName evidence="2">Uncharacterized protein DUF624</fullName>
    </submittedName>
</protein>
<dbReference type="Pfam" id="PF04854">
    <property type="entry name" value="DUF624"/>
    <property type="match status" value="1"/>
</dbReference>
<feature type="transmembrane region" description="Helical" evidence="1">
    <location>
        <begin position="200"/>
        <end position="217"/>
    </location>
</feature>
<gene>
    <name evidence="2" type="ORF">ATL40_0621</name>
</gene>
<evidence type="ECO:0000313" key="3">
    <source>
        <dbReference type="Proteomes" id="UP000224915"/>
    </source>
</evidence>
<proteinExistence type="predicted"/>
<keyword evidence="1" id="KW-1133">Transmembrane helix</keyword>
<keyword evidence="1" id="KW-0812">Transmembrane</keyword>
<dbReference type="OrthoDB" id="3402079at2"/>
<evidence type="ECO:0000313" key="2">
    <source>
        <dbReference type="EMBL" id="PFG19067.1"/>
    </source>
</evidence>
<feature type="transmembrane region" description="Helical" evidence="1">
    <location>
        <begin position="53"/>
        <end position="79"/>
    </location>
</feature>
<dbReference type="EMBL" id="PDJD01000001">
    <property type="protein sequence ID" value="PFG19067.1"/>
    <property type="molecule type" value="Genomic_DNA"/>
</dbReference>
<feature type="transmembrane region" description="Helical" evidence="1">
    <location>
        <begin position="176"/>
        <end position="194"/>
    </location>
</feature>
<sequence>MTAPRRRGLLLGVRQETWGTVIGTASALVITNALLALTSLPLLVLLVTTDPRASWPALAVAAVMAFPGLTAVATVFAAFTDRKETGVFSVYWASWRRNLMRSLALGALVVGALTVLVVDAVALWGLPVGAVAIPVVAVLIALVITTAPLAVVACAEREDARLREVLKASLFLGLRRWYLSLLTLVMVGMLWTFFVQFPALAVGLAAAPLLYGAWSNVRYSLRPVLRDPEPVPA</sequence>
<name>A0A2A9CXA1_9MICO</name>
<dbReference type="AlphaFoldDB" id="A0A2A9CXA1"/>
<accession>A0A2A9CXA1</accession>
<dbReference type="Proteomes" id="UP000224915">
    <property type="component" value="Unassembled WGS sequence"/>
</dbReference>
<dbReference type="InterPro" id="IPR006938">
    <property type="entry name" value="DUF624"/>
</dbReference>
<feature type="transmembrane region" description="Helical" evidence="1">
    <location>
        <begin position="21"/>
        <end position="47"/>
    </location>
</feature>
<keyword evidence="1" id="KW-0472">Membrane</keyword>
<evidence type="ECO:0000256" key="1">
    <source>
        <dbReference type="SAM" id="Phobius"/>
    </source>
</evidence>
<dbReference type="RefSeq" id="WP_098468258.1">
    <property type="nucleotide sequence ID" value="NZ_PDJD01000001.1"/>
</dbReference>
<reference evidence="2 3" key="1">
    <citation type="submission" date="2017-10" db="EMBL/GenBank/DDBJ databases">
        <title>Sequencing the genomes of 1000 actinobacteria strains.</title>
        <authorList>
            <person name="Klenk H.-P."/>
        </authorList>
    </citation>
    <scope>NUCLEOTIDE SEQUENCE [LARGE SCALE GENOMIC DNA]</scope>
    <source>
        <strain evidence="2 3">DSM 21801</strain>
    </source>
</reference>
<keyword evidence="3" id="KW-1185">Reference proteome</keyword>
<feature type="transmembrane region" description="Helical" evidence="1">
    <location>
        <begin position="99"/>
        <end position="125"/>
    </location>
</feature>